<gene>
    <name evidence="2" type="ORF">UT64_C0065G0003</name>
</gene>
<keyword evidence="1" id="KW-1133">Transmembrane helix</keyword>
<feature type="transmembrane region" description="Helical" evidence="1">
    <location>
        <begin position="27"/>
        <end position="45"/>
    </location>
</feature>
<name>A0A0G0S985_9BACT</name>
<evidence type="ECO:0000313" key="3">
    <source>
        <dbReference type="Proteomes" id="UP000034137"/>
    </source>
</evidence>
<feature type="transmembrane region" description="Helical" evidence="1">
    <location>
        <begin position="82"/>
        <end position="99"/>
    </location>
</feature>
<proteinExistence type="predicted"/>
<feature type="transmembrane region" description="Helical" evidence="1">
    <location>
        <begin position="57"/>
        <end position="76"/>
    </location>
</feature>
<comment type="caution">
    <text evidence="2">The sequence shown here is derived from an EMBL/GenBank/DDBJ whole genome shotgun (WGS) entry which is preliminary data.</text>
</comment>
<evidence type="ECO:0000313" key="2">
    <source>
        <dbReference type="EMBL" id="KKR31305.1"/>
    </source>
</evidence>
<dbReference type="AlphaFoldDB" id="A0A0G0S985"/>
<protein>
    <submittedName>
        <fullName evidence="2">Uncharacterized protein</fullName>
    </submittedName>
</protein>
<reference evidence="2 3" key="1">
    <citation type="journal article" date="2015" name="Nature">
        <title>rRNA introns, odd ribosomes, and small enigmatic genomes across a large radiation of phyla.</title>
        <authorList>
            <person name="Brown C.T."/>
            <person name="Hug L.A."/>
            <person name="Thomas B.C."/>
            <person name="Sharon I."/>
            <person name="Castelle C.J."/>
            <person name="Singh A."/>
            <person name="Wilkins M.J."/>
            <person name="Williams K.H."/>
            <person name="Banfield J.F."/>
        </authorList>
    </citation>
    <scope>NUCLEOTIDE SEQUENCE [LARGE SCALE GENOMIC DNA]</scope>
</reference>
<dbReference type="EMBL" id="LBXO01000065">
    <property type="protein sequence ID" value="KKR31305.1"/>
    <property type="molecule type" value="Genomic_DNA"/>
</dbReference>
<feature type="transmembrane region" description="Helical" evidence="1">
    <location>
        <begin position="203"/>
        <end position="220"/>
    </location>
</feature>
<feature type="transmembrane region" description="Helical" evidence="1">
    <location>
        <begin position="232"/>
        <end position="252"/>
    </location>
</feature>
<organism evidence="2 3">
    <name type="scientific">Candidatus Falkowbacteria bacterium GW2011_GWF2_39_8</name>
    <dbReference type="NCBI Taxonomy" id="1618642"/>
    <lineage>
        <taxon>Bacteria</taxon>
        <taxon>Candidatus Falkowiibacteriota</taxon>
    </lineage>
</organism>
<dbReference type="Proteomes" id="UP000034137">
    <property type="component" value="Unassembled WGS sequence"/>
</dbReference>
<sequence length="253" mass="29278">MKNARLSILITPFATLALLEFYYFQPSYIYLVLVLGNLLIAFSLWNAVRVSDINKEWWNFSILPMMFFSGVIAYSTMLRQSLVLHGWFLVASILIFYYLKFCYYFLLKPFFYKVSSIENFSSYLNFLSFFLFASTLYGMQSFLDMPTLPMVLALLLVSCLLVYQIFWANNFKIKNSLAYLIVGPLSVAELGWAISYLPANNNVSGLILAILYYMQVDLIRFQLSGKLDRAKVKLLIIFSLVSVLIILLTARWL</sequence>
<keyword evidence="1" id="KW-0812">Transmembrane</keyword>
<evidence type="ECO:0000256" key="1">
    <source>
        <dbReference type="SAM" id="Phobius"/>
    </source>
</evidence>
<accession>A0A0G0S985</accession>
<feature type="transmembrane region" description="Helical" evidence="1">
    <location>
        <begin position="120"/>
        <end position="139"/>
    </location>
</feature>
<keyword evidence="1" id="KW-0472">Membrane</keyword>
<feature type="transmembrane region" description="Helical" evidence="1">
    <location>
        <begin position="177"/>
        <end position="197"/>
    </location>
</feature>
<feature type="transmembrane region" description="Helical" evidence="1">
    <location>
        <begin position="145"/>
        <end position="165"/>
    </location>
</feature>